<comment type="caution">
    <text evidence="4">The sequence shown here is derived from an EMBL/GenBank/DDBJ whole genome shotgun (WGS) entry which is preliminary data.</text>
</comment>
<accession>A0A419SEU5</accession>
<sequence length="212" mass="24061">MAAQFGAHELMEMHEVLTDTINGINLFQLYRPHVKDQQLAQMMDNHLQFMISEYNGMVQALNQRGMGQAVPYQAPKNFTPSYGLNNPPTQMPNTSANQMDDRDVSSGMLGCYKASTICKTMAALECADSGLRRMMQQGATNCSEMAYEVWQYMHQQGYYQVPTMKDITTHTVIDSYGQAQMGQMSNMPRMTPMQNMQGTQHLQQSPLIRTYM</sequence>
<keyword evidence="5" id="KW-1185">Reference proteome</keyword>
<dbReference type="Proteomes" id="UP000284219">
    <property type="component" value="Unassembled WGS sequence"/>
</dbReference>
<dbReference type="Gene3D" id="1.20.1260.10">
    <property type="match status" value="1"/>
</dbReference>
<gene>
    <name evidence="4" type="ORF">BEP19_14605</name>
</gene>
<keyword evidence="1" id="KW-0749">Sporulation</keyword>
<evidence type="ECO:0000256" key="2">
    <source>
        <dbReference type="ARBA" id="ARBA00024325"/>
    </source>
</evidence>
<dbReference type="AlphaFoldDB" id="A0A419SEU5"/>
<evidence type="ECO:0000256" key="3">
    <source>
        <dbReference type="ARBA" id="ARBA00024344"/>
    </source>
</evidence>
<dbReference type="OrthoDB" id="2374504at2"/>
<comment type="similarity">
    <text evidence="3">Belongs to the CotF family.</text>
</comment>
<dbReference type="PANTHER" id="PTHR39183">
    <property type="entry name" value="SPORE COAT PROTEIN F-LIKE PROTEIN YHCQ"/>
    <property type="match status" value="1"/>
</dbReference>
<dbReference type="EMBL" id="MCHY01000011">
    <property type="protein sequence ID" value="RKD21838.1"/>
    <property type="molecule type" value="Genomic_DNA"/>
</dbReference>
<keyword evidence="4" id="KW-0946">Virion</keyword>
<keyword evidence="4" id="KW-0167">Capsid protein</keyword>
<protein>
    <submittedName>
        <fullName evidence="4">Coat protein F</fullName>
    </submittedName>
</protein>
<dbReference type="RefSeq" id="WP_120190955.1">
    <property type="nucleotide sequence ID" value="NZ_MCHY01000011.1"/>
</dbReference>
<dbReference type="InterPro" id="IPR012851">
    <property type="entry name" value="Spore_coat_CotF-like"/>
</dbReference>
<comment type="subcellular location">
    <subcellularLocation>
        <location evidence="2">Spore coat</location>
    </subcellularLocation>
</comment>
<proteinExistence type="inferred from homology"/>
<organism evidence="4 5">
    <name type="scientific">Ammoniphilus oxalaticus</name>
    <dbReference type="NCBI Taxonomy" id="66863"/>
    <lineage>
        <taxon>Bacteria</taxon>
        <taxon>Bacillati</taxon>
        <taxon>Bacillota</taxon>
        <taxon>Bacilli</taxon>
        <taxon>Bacillales</taxon>
        <taxon>Paenibacillaceae</taxon>
        <taxon>Aneurinibacillus group</taxon>
        <taxon>Ammoniphilus</taxon>
    </lineage>
</organism>
<name>A0A419SEU5_9BACL</name>
<dbReference type="InterPro" id="IPR012347">
    <property type="entry name" value="Ferritin-like"/>
</dbReference>
<evidence type="ECO:0000256" key="1">
    <source>
        <dbReference type="ARBA" id="ARBA00022969"/>
    </source>
</evidence>
<reference evidence="4 5" key="1">
    <citation type="submission" date="2016-08" db="EMBL/GenBank/DDBJ databases">
        <title>Novel Firmicute Genomes.</title>
        <authorList>
            <person name="Poppleton D.I."/>
            <person name="Gribaldo S."/>
        </authorList>
    </citation>
    <scope>NUCLEOTIDE SEQUENCE [LARGE SCALE GENOMIC DNA]</scope>
    <source>
        <strain evidence="4 5">RAOx-1</strain>
    </source>
</reference>
<evidence type="ECO:0000313" key="5">
    <source>
        <dbReference type="Proteomes" id="UP000284219"/>
    </source>
</evidence>
<dbReference type="Pfam" id="PF07875">
    <property type="entry name" value="Coat_F"/>
    <property type="match status" value="1"/>
</dbReference>
<dbReference type="GO" id="GO:0030435">
    <property type="term" value="P:sporulation resulting in formation of a cellular spore"/>
    <property type="evidence" value="ECO:0007669"/>
    <property type="project" value="UniProtKB-KW"/>
</dbReference>
<dbReference type="PANTHER" id="PTHR39183:SF1">
    <property type="entry name" value="SPORE COAT PROTEIN F-LIKE PROTEIN YHCQ"/>
    <property type="match status" value="1"/>
</dbReference>
<evidence type="ECO:0000313" key="4">
    <source>
        <dbReference type="EMBL" id="RKD21838.1"/>
    </source>
</evidence>